<comment type="caution">
    <text evidence="1">The sequence shown here is derived from an EMBL/GenBank/DDBJ whole genome shotgun (WGS) entry which is preliminary data.</text>
</comment>
<feature type="non-terminal residue" evidence="1">
    <location>
        <position position="1"/>
    </location>
</feature>
<sequence length="100" mass="10178">DACSDLATVRAEPAVLGSVASDPTVSRVIARLAADVDKVLAAFSTARATARARVWAAAGSSAPDHGRDAAHPLVIDVDATLVAAHSEKENAAPTFKRGFG</sequence>
<evidence type="ECO:0000313" key="2">
    <source>
        <dbReference type="Proteomes" id="UP000054314"/>
    </source>
</evidence>
<evidence type="ECO:0000313" key="1">
    <source>
        <dbReference type="EMBL" id="KGM08278.1"/>
    </source>
</evidence>
<accession>A0A0A0BIG2</accession>
<feature type="non-terminal residue" evidence="1">
    <location>
        <position position="100"/>
    </location>
</feature>
<organism evidence="1 2">
    <name type="scientific">Cellulomonas bogoriensis 69B4 = DSM 16987</name>
    <dbReference type="NCBI Taxonomy" id="1386082"/>
    <lineage>
        <taxon>Bacteria</taxon>
        <taxon>Bacillati</taxon>
        <taxon>Actinomycetota</taxon>
        <taxon>Actinomycetes</taxon>
        <taxon>Micrococcales</taxon>
        <taxon>Cellulomonadaceae</taxon>
        <taxon>Cellulomonas</taxon>
    </lineage>
</organism>
<dbReference type="Proteomes" id="UP000054314">
    <property type="component" value="Unassembled WGS sequence"/>
</dbReference>
<reference evidence="1 2" key="1">
    <citation type="submission" date="2013-08" db="EMBL/GenBank/DDBJ databases">
        <title>Genome sequencing of Cellulomonas bogoriensis 69B4.</title>
        <authorList>
            <person name="Chen F."/>
            <person name="Li Y."/>
            <person name="Wang G."/>
        </authorList>
    </citation>
    <scope>NUCLEOTIDE SEQUENCE [LARGE SCALE GENOMIC DNA]</scope>
    <source>
        <strain evidence="1 2">69B4</strain>
    </source>
</reference>
<name>A0A0A0BIG2_9CELL</name>
<dbReference type="EMBL" id="AXCZ01000507">
    <property type="protein sequence ID" value="KGM08278.1"/>
    <property type="molecule type" value="Genomic_DNA"/>
</dbReference>
<protein>
    <submittedName>
        <fullName evidence="1">Transposase</fullName>
    </submittedName>
</protein>
<keyword evidence="2" id="KW-1185">Reference proteome</keyword>
<proteinExistence type="predicted"/>
<dbReference type="AlphaFoldDB" id="A0A0A0BIG2"/>
<gene>
    <name evidence="1" type="ORF">N869_13365</name>
</gene>